<dbReference type="PANTHER" id="PTHR10627:SF31">
    <property type="entry name" value="DODECA-SATELLITE-BINDING PROTEIN 1, ISOFORM A"/>
    <property type="match status" value="1"/>
</dbReference>
<reference evidence="6" key="1">
    <citation type="submission" date="2010-06" db="EMBL/GenBank/DDBJ databases">
        <authorList>
            <person name="Jiang H."/>
            <person name="Abraham K."/>
            <person name="Ali S."/>
            <person name="Alsbrooks S.L."/>
            <person name="Anim B.N."/>
            <person name="Anosike U.S."/>
            <person name="Attaway T."/>
            <person name="Bandaranaike D.P."/>
            <person name="Battles P.K."/>
            <person name="Bell S.N."/>
            <person name="Bell A.V."/>
            <person name="Beltran B."/>
            <person name="Bickham C."/>
            <person name="Bustamante Y."/>
            <person name="Caleb T."/>
            <person name="Canada A."/>
            <person name="Cardenas V."/>
            <person name="Carter K."/>
            <person name="Chacko J."/>
            <person name="Chandrabose M.N."/>
            <person name="Chavez D."/>
            <person name="Chavez A."/>
            <person name="Chen L."/>
            <person name="Chu H.-S."/>
            <person name="Claassen K.J."/>
            <person name="Cockrell R."/>
            <person name="Collins M."/>
            <person name="Cooper J.A."/>
            <person name="Cree A."/>
            <person name="Curry S.M."/>
            <person name="Da Y."/>
            <person name="Dao M.D."/>
            <person name="Das B."/>
            <person name="Davila M.-L."/>
            <person name="Davy-Carroll L."/>
            <person name="Denson S."/>
            <person name="Dinh H."/>
            <person name="Ebong V.E."/>
            <person name="Edwards J.R."/>
            <person name="Egan A."/>
            <person name="El-Daye J."/>
            <person name="Escobedo L."/>
            <person name="Fernandez S."/>
            <person name="Fernando P.R."/>
            <person name="Flagg N."/>
            <person name="Forbes L.D."/>
            <person name="Fowler R.G."/>
            <person name="Fu Q."/>
            <person name="Gabisi R.A."/>
            <person name="Ganer J."/>
            <person name="Garbino Pronczuk A."/>
            <person name="Garcia R.M."/>
            <person name="Garner T."/>
            <person name="Garrett T.E."/>
            <person name="Gonzalez D.A."/>
            <person name="Hamid H."/>
            <person name="Hawkins E.S."/>
            <person name="Hirani K."/>
            <person name="Hogues M.E."/>
            <person name="Hollins B."/>
            <person name="Hsiao C.-H."/>
            <person name="Jabil R."/>
            <person name="James M.L."/>
            <person name="Jhangiani S.N."/>
            <person name="Johnson B."/>
            <person name="Johnson Q."/>
            <person name="Joshi V."/>
            <person name="Kalu J.B."/>
            <person name="Kam C."/>
            <person name="Kashfia A."/>
            <person name="Keebler J."/>
            <person name="Kisamo H."/>
            <person name="Kovar C.L."/>
            <person name="Lago L.A."/>
            <person name="Lai C.-Y."/>
            <person name="Laidlaw J."/>
            <person name="Lara F."/>
            <person name="Le T.-K."/>
            <person name="Lee S.L."/>
            <person name="Legall F.H."/>
            <person name="Lemon S.J."/>
            <person name="Lewis L.R."/>
            <person name="Li B."/>
            <person name="Liu Y."/>
            <person name="Liu Y.-S."/>
            <person name="Lopez J."/>
            <person name="Lozado R.J."/>
            <person name="Lu J."/>
            <person name="Madu R.C."/>
            <person name="Maheshwari M."/>
            <person name="Maheshwari R."/>
            <person name="Malloy K."/>
            <person name="Martinez E."/>
            <person name="Mathew T."/>
            <person name="Mercado I.C."/>
            <person name="Mercado C."/>
            <person name="Meyer B."/>
            <person name="Montgomery K."/>
            <person name="Morgan M.B."/>
            <person name="Munidasa M."/>
            <person name="Nazareth L.V."/>
            <person name="Nelson J."/>
            <person name="Ng B.M."/>
            <person name="Nguyen N.B."/>
            <person name="Nguyen P.Q."/>
            <person name="Nguyen T."/>
            <person name="Obregon M."/>
            <person name="Okwuonu G.O."/>
            <person name="Onwere C.G."/>
            <person name="Orozco G."/>
            <person name="Parra A."/>
            <person name="Patel S."/>
            <person name="Patil S."/>
            <person name="Perez A."/>
            <person name="Perez Y."/>
            <person name="Pham C."/>
            <person name="Primus E.L."/>
            <person name="Pu L.-L."/>
            <person name="Puazo M."/>
            <person name="Qin X."/>
            <person name="Quiroz J.B."/>
            <person name="Reese J."/>
            <person name="Richards S."/>
            <person name="Rives C.M."/>
            <person name="Robberts R."/>
            <person name="Ruiz S.J."/>
            <person name="Ruiz M.J."/>
            <person name="Santibanez J."/>
            <person name="Schneider B.W."/>
            <person name="Sisson I."/>
            <person name="Smith M."/>
            <person name="Sodergren E."/>
            <person name="Song X.-Z."/>
            <person name="Song B.B."/>
            <person name="Summersgill H."/>
            <person name="Thelus R."/>
            <person name="Thornton R.D."/>
            <person name="Trejos Z.Y."/>
            <person name="Usmani K."/>
            <person name="Vattathil S."/>
            <person name="Villasana D."/>
            <person name="Walker D.L."/>
            <person name="Wang S."/>
            <person name="Wang K."/>
            <person name="White C.S."/>
            <person name="Williams A.C."/>
            <person name="Williamson J."/>
            <person name="Wilson K."/>
            <person name="Woghiren I.O."/>
            <person name="Woodworth J.R."/>
            <person name="Worley K.C."/>
            <person name="Wright R.A."/>
            <person name="Wu W."/>
            <person name="Young L."/>
            <person name="Zhang L."/>
            <person name="Zhang J."/>
            <person name="Zhu Y."/>
            <person name="Muzny D.M."/>
            <person name="Weinstock G."/>
            <person name="Gibbs R.A."/>
        </authorList>
    </citation>
    <scope>NUCLEOTIDE SEQUENCE [LARGE SCALE GENOMIC DNA]</scope>
    <source>
        <strain evidence="6">LSR1</strain>
    </source>
</reference>
<dbReference type="AlphaFoldDB" id="A0A8R2JUP5"/>
<feature type="domain" description="K Homology" evidence="4">
    <location>
        <begin position="11"/>
        <end position="81"/>
    </location>
</feature>
<dbReference type="OrthoDB" id="10027144at2759"/>
<evidence type="ECO:0000313" key="5">
    <source>
        <dbReference type="EnsemblMetazoa" id="XP_029347773.1"/>
    </source>
</evidence>
<accession>A0A8R2JUP5</accession>
<dbReference type="InterPro" id="IPR004087">
    <property type="entry name" value="KH_dom"/>
</dbReference>
<dbReference type="SMART" id="SM00322">
    <property type="entry name" value="KH"/>
    <property type="match status" value="9"/>
</dbReference>
<dbReference type="EnsemblMetazoa" id="XM_029491913.1">
    <property type="protein sequence ID" value="XP_029347773.1"/>
    <property type="gene ID" value="LOC100167455"/>
</dbReference>
<feature type="domain" description="K Homology" evidence="4">
    <location>
        <begin position="229"/>
        <end position="298"/>
    </location>
</feature>
<keyword evidence="3" id="KW-0175">Coiled coil</keyword>
<feature type="domain" description="K Homology" evidence="4">
    <location>
        <begin position="467"/>
        <end position="533"/>
    </location>
</feature>
<evidence type="ECO:0000313" key="6">
    <source>
        <dbReference type="Proteomes" id="UP000007819"/>
    </source>
</evidence>
<evidence type="ECO:0000256" key="3">
    <source>
        <dbReference type="SAM" id="Coils"/>
    </source>
</evidence>
<dbReference type="InterPro" id="IPR004088">
    <property type="entry name" value="KH_dom_type_1"/>
</dbReference>
<protein>
    <recommendedName>
        <fullName evidence="4">K Homology domain-containing protein</fullName>
    </recommendedName>
</protein>
<dbReference type="GO" id="GO:0003729">
    <property type="term" value="F:mRNA binding"/>
    <property type="evidence" value="ECO:0007669"/>
    <property type="project" value="TreeGrafter"/>
</dbReference>
<dbReference type="Proteomes" id="UP000007819">
    <property type="component" value="Chromosome X"/>
</dbReference>
<feature type="domain" description="K Homology" evidence="4">
    <location>
        <begin position="545"/>
        <end position="615"/>
    </location>
</feature>
<dbReference type="PROSITE" id="PS50084">
    <property type="entry name" value="KH_TYPE_1"/>
    <property type="match status" value="6"/>
</dbReference>
<organism evidence="5 6">
    <name type="scientific">Acyrthosiphon pisum</name>
    <name type="common">Pea aphid</name>
    <dbReference type="NCBI Taxonomy" id="7029"/>
    <lineage>
        <taxon>Eukaryota</taxon>
        <taxon>Metazoa</taxon>
        <taxon>Ecdysozoa</taxon>
        <taxon>Arthropoda</taxon>
        <taxon>Hexapoda</taxon>
        <taxon>Insecta</taxon>
        <taxon>Pterygota</taxon>
        <taxon>Neoptera</taxon>
        <taxon>Paraneoptera</taxon>
        <taxon>Hemiptera</taxon>
        <taxon>Sternorrhyncha</taxon>
        <taxon>Aphidomorpha</taxon>
        <taxon>Aphidoidea</taxon>
        <taxon>Aphididae</taxon>
        <taxon>Macrosiphini</taxon>
        <taxon>Acyrthosiphon</taxon>
    </lineage>
</organism>
<dbReference type="GeneID" id="100167455"/>
<dbReference type="SUPFAM" id="SSF54791">
    <property type="entry name" value="Eukaryotic type KH-domain (KH-domain type I)"/>
    <property type="match status" value="8"/>
</dbReference>
<dbReference type="RefSeq" id="XP_029347773.1">
    <property type="nucleotide sequence ID" value="XM_029491913.1"/>
</dbReference>
<keyword evidence="1" id="KW-0677">Repeat</keyword>
<dbReference type="Gene3D" id="3.30.1370.10">
    <property type="entry name" value="K Homology domain, type 1"/>
    <property type="match status" value="9"/>
</dbReference>
<dbReference type="KEGG" id="api:100167455"/>
<feature type="domain" description="K Homology" evidence="4">
    <location>
        <begin position="157"/>
        <end position="225"/>
    </location>
</feature>
<feature type="domain" description="K Homology" evidence="4">
    <location>
        <begin position="619"/>
        <end position="692"/>
    </location>
</feature>
<evidence type="ECO:0000256" key="1">
    <source>
        <dbReference type="ARBA" id="ARBA00022737"/>
    </source>
</evidence>
<evidence type="ECO:0000259" key="4">
    <source>
        <dbReference type="SMART" id="SM00322"/>
    </source>
</evidence>
<sequence>MIKKITNEMGDIVTKEIVLGNVKVRNVIVNLGNKFIQSIKEDCGGIVSLKLPAAKGDNTIVIKGQEDDVDNTIAQIQTMVDEFHTSVIDLKVKPEFHKYLNREKRANIKRIRDLTNTRIIFPIDTDSVNENITIVGKKENVHKAKLEFEAMITDISNVIGNCVEINEKYHKSIVAKFGEFSHKLEEECGGVKISFPKPGGGDKVVHKGSKANVAIAKQTLLDHSKVLENTIKVEVNVDSKYHRYFVARRGEIINRIIDDCNGVSITFPKLASSNDVVIIKGDKTNAEDAKRKIKEIVKDLENIIEVTMSVPPKHHRHFVARRAEVINQISAEYNGVNVSFPQVNSNSSEVLIKGHKDFVEKVKNKINNIVIDLEQRITVEVSIPQRMHRVLMRNRDLLEGLRRDLDVWIKFPEKPTEDQFNHKQEDVNVVEDTDEKCAPSVNDIVTISGKSENCERAKQILIDNIPKTIDLNVPSEYHRSLIGSKGVTIRKFSDDYNVQIKVPNQEQNSDIIKITGMQKDIDEVVAAIKEEMRLYDADKKDRQLRSYEIQMTIEPEFHPMIIGKKGDTVRNLHNKYGVQVNLPRRGEGINENIVTVVGYQQSAEAARDEIQEMVNKLKNVCKEMIYIDSRIHSRLIGSRGRNISQIMDKYHVDIRFSKSDSCNPDLVVIYAREDATQDDVLDCMDYLEMIQQDYMADLVENEARANLKPKTESQSVPNGNHNLQGGAGFFMGNGAPWEKAHPDTNSTRDFPSFAVIATSANTDGTDKTNLPSWGSGRH</sequence>
<dbReference type="PANTHER" id="PTHR10627">
    <property type="entry name" value="SCP160"/>
    <property type="match status" value="1"/>
</dbReference>
<name>A0A8R2JUP5_ACYPI</name>
<feature type="domain" description="K Homology" evidence="4">
    <location>
        <begin position="302"/>
        <end position="371"/>
    </location>
</feature>
<dbReference type="InterPro" id="IPR036612">
    <property type="entry name" value="KH_dom_type_1_sf"/>
</dbReference>
<feature type="coiled-coil region" evidence="3">
    <location>
        <begin position="596"/>
        <end position="623"/>
    </location>
</feature>
<keyword evidence="6" id="KW-1185">Reference proteome</keyword>
<dbReference type="GO" id="GO:0010468">
    <property type="term" value="P:regulation of gene expression"/>
    <property type="evidence" value="ECO:0007669"/>
    <property type="project" value="UniProtKB-ARBA"/>
</dbReference>
<evidence type="ECO:0000256" key="2">
    <source>
        <dbReference type="PROSITE-ProRule" id="PRU00117"/>
    </source>
</evidence>
<feature type="domain" description="K Homology" evidence="4">
    <location>
        <begin position="84"/>
        <end position="153"/>
    </location>
</feature>
<reference evidence="5" key="2">
    <citation type="submission" date="2022-06" db="UniProtKB">
        <authorList>
            <consortium name="EnsemblMetazoa"/>
        </authorList>
    </citation>
    <scope>IDENTIFICATION</scope>
</reference>
<keyword evidence="2" id="KW-0694">RNA-binding</keyword>
<proteinExistence type="predicted"/>
<dbReference type="CDD" id="cd22417">
    <property type="entry name" value="KH-I_Vigilin_rpt14"/>
    <property type="match status" value="1"/>
</dbReference>
<dbReference type="Pfam" id="PF00013">
    <property type="entry name" value="KH_1"/>
    <property type="match status" value="7"/>
</dbReference>
<feature type="domain" description="K Homology" evidence="4">
    <location>
        <begin position="375"/>
        <end position="466"/>
    </location>
</feature>